<feature type="compositionally biased region" description="Low complexity" evidence="1">
    <location>
        <begin position="589"/>
        <end position="601"/>
    </location>
</feature>
<evidence type="ECO:0000313" key="4">
    <source>
        <dbReference type="Proteomes" id="UP000198341"/>
    </source>
</evidence>
<feature type="transmembrane region" description="Helical" evidence="2">
    <location>
        <begin position="498"/>
        <end position="520"/>
    </location>
</feature>
<sequence length="621" mass="68832">MTCRMKTTTCYSFMHWKRWLFFRNNALFCVFFCLLFLFSSDSFGQVFGQEVENTAQQQEQEASPAFDFLREMLQTAADGSEENQIWNIVRAFGENFGEGNEESWAVLKEAYERIGRLSHTETSGENTELDAGRDAFLSRLMQSVASGSFGDGNLMESFAQAGGEDGFFSGRETFLTRMLQDVIQSGGAGEGAVLGDGTFANRLIDNLNAVEPRDALRSLIEAIQTTSSFSNSGDPNIVQSLSGIDTSSLPLSDEIRAEISRRLQRAAEKFNLTLSEPGNFTSEEVRLLGEKIIEDAILTSQSDSESTSVSFESNFAPPLREVFLSFFSASLRSSMNATTSTAEKNPLDVMVRTAIQDAMDSAVRFGSDILFLNAGRNSTSANTDEVMALYDRVIGIMSSSRNIFTQVLADAAEKNTGDDDDRESETLRRAQQLLEAFRASNIWNTDDQVREMGGDEFSNAGRVKDRIVYPPTSSNNTQQQQQTASKPSGVLNERAKKLLIAFSALFVAFFTAIGIFNRFCSSSAKMRRVNMILPEARDQHVDEQPSSRSETYRQANKEGVPVAEPTDEDRPLAPPPSPETSEREQNKETTTTFGKETTTSTYQFPVPRKSSLVRRTPSTGF</sequence>
<evidence type="ECO:0008006" key="5">
    <source>
        <dbReference type="Google" id="ProtNLM"/>
    </source>
</evidence>
<evidence type="ECO:0000313" key="3">
    <source>
        <dbReference type="EMBL" id="CCO15744.1"/>
    </source>
</evidence>
<dbReference type="KEGG" id="bpg:Bathy03g01820"/>
<keyword evidence="2" id="KW-0472">Membrane</keyword>
<dbReference type="EMBL" id="FO082276">
    <property type="protein sequence ID" value="CCO15744.1"/>
    <property type="molecule type" value="Genomic_DNA"/>
</dbReference>
<keyword evidence="2" id="KW-0812">Transmembrane</keyword>
<evidence type="ECO:0000256" key="1">
    <source>
        <dbReference type="SAM" id="MobiDB-lite"/>
    </source>
</evidence>
<gene>
    <name evidence="3" type="ORF">Bathy03g01820</name>
</gene>
<organism evidence="3 4">
    <name type="scientific">Bathycoccus prasinos</name>
    <dbReference type="NCBI Taxonomy" id="41875"/>
    <lineage>
        <taxon>Eukaryota</taxon>
        <taxon>Viridiplantae</taxon>
        <taxon>Chlorophyta</taxon>
        <taxon>Mamiellophyceae</taxon>
        <taxon>Mamiellales</taxon>
        <taxon>Bathycoccaceae</taxon>
        <taxon>Bathycoccus</taxon>
    </lineage>
</organism>
<feature type="region of interest" description="Disordered" evidence="1">
    <location>
        <begin position="537"/>
        <end position="621"/>
    </location>
</feature>
<dbReference type="Proteomes" id="UP000198341">
    <property type="component" value="Chromosome 3"/>
</dbReference>
<reference evidence="3 4" key="1">
    <citation type="submission" date="2011-10" db="EMBL/GenBank/DDBJ databases">
        <authorList>
            <person name="Genoscope - CEA"/>
        </authorList>
    </citation>
    <scope>NUCLEOTIDE SEQUENCE [LARGE SCALE GENOMIC DNA]</scope>
    <source>
        <strain evidence="3 4">RCC 1105</strain>
    </source>
</reference>
<keyword evidence="4" id="KW-1185">Reference proteome</keyword>
<accession>K8ECQ0</accession>
<protein>
    <recommendedName>
        <fullName evidence="5">Transmembrane protein</fullName>
    </recommendedName>
</protein>
<dbReference type="RefSeq" id="XP_007514307.1">
    <property type="nucleotide sequence ID" value="XM_007514245.1"/>
</dbReference>
<name>K8ECQ0_9CHLO</name>
<evidence type="ECO:0000256" key="2">
    <source>
        <dbReference type="SAM" id="Phobius"/>
    </source>
</evidence>
<dbReference type="AlphaFoldDB" id="K8ECQ0"/>
<keyword evidence="2" id="KW-1133">Transmembrane helix</keyword>
<proteinExistence type="predicted"/>
<dbReference type="GeneID" id="19016720"/>